<comment type="caution">
    <text evidence="1">The sequence shown here is derived from an EMBL/GenBank/DDBJ whole genome shotgun (WGS) entry which is preliminary data.</text>
</comment>
<reference evidence="1 2" key="1">
    <citation type="submission" date="2015-06" db="EMBL/GenBank/DDBJ databases">
        <title>Improved classification and identification of acetic acid bacteria using matrix-assisted laser desorption/ionization time-of-flight mass spectrometry; Gluconobacter nephelii and Gluconobacter uchimurae are later heterotypic synonyms of Gluconobacter japonicus and Gluconobacter oxydans, respectively.</title>
        <authorList>
            <person name="Li L."/>
            <person name="Cleenwerck I."/>
            <person name="De Vuyst L."/>
            <person name="Vandamme P."/>
        </authorList>
    </citation>
    <scope>NUCLEOTIDE SEQUENCE [LARGE SCALE GENOMIC DNA]</scope>
    <source>
        <strain evidence="1 2">LMG 23690</strain>
    </source>
</reference>
<dbReference type="EMBL" id="LHZU01000107">
    <property type="protein sequence ID" value="KXV60755.1"/>
    <property type="molecule type" value="Genomic_DNA"/>
</dbReference>
<protein>
    <submittedName>
        <fullName evidence="1">Uncharacterized protein</fullName>
    </submittedName>
</protein>
<accession>A0A149U5J9</accession>
<gene>
    <name evidence="1" type="ORF">AD948_04080</name>
</gene>
<dbReference type="PATRIC" id="fig|446692.4.peg.3108"/>
<organism evidence="1 2">
    <name type="scientific">Acetobacter senegalensis</name>
    <dbReference type="NCBI Taxonomy" id="446692"/>
    <lineage>
        <taxon>Bacteria</taxon>
        <taxon>Pseudomonadati</taxon>
        <taxon>Pseudomonadota</taxon>
        <taxon>Alphaproteobacteria</taxon>
        <taxon>Acetobacterales</taxon>
        <taxon>Acetobacteraceae</taxon>
        <taxon>Acetobacter</taxon>
    </lineage>
</organism>
<dbReference type="Proteomes" id="UP000075360">
    <property type="component" value="Unassembled WGS sequence"/>
</dbReference>
<evidence type="ECO:0000313" key="2">
    <source>
        <dbReference type="Proteomes" id="UP000075360"/>
    </source>
</evidence>
<sequence>MATAAAIGMGVTMASFVLFDNRPKRKVISYQGCEIVLVRLRGKREGGGQAWLVCDQASLKGSSIELEDGKAVEDCAARRSRPNGLICHEMAVWAGQAARQQASGNGLKKNKK</sequence>
<dbReference type="AlphaFoldDB" id="A0A149U5J9"/>
<proteinExistence type="predicted"/>
<evidence type="ECO:0000313" key="1">
    <source>
        <dbReference type="EMBL" id="KXV60755.1"/>
    </source>
</evidence>
<name>A0A149U5J9_9PROT</name>